<dbReference type="KEGG" id="pter:C2L65_16430"/>
<evidence type="ECO:0000256" key="1">
    <source>
        <dbReference type="SAM" id="Phobius"/>
    </source>
</evidence>
<accession>A0A2I8EP16</accession>
<protein>
    <submittedName>
        <fullName evidence="2">DUF1427 domain-containing protein</fullName>
    </submittedName>
</protein>
<organism evidence="2 4">
    <name type="scientific">Paraburkholderia terrae</name>
    <dbReference type="NCBI Taxonomy" id="311230"/>
    <lineage>
        <taxon>Bacteria</taxon>
        <taxon>Pseudomonadati</taxon>
        <taxon>Pseudomonadota</taxon>
        <taxon>Betaproteobacteria</taxon>
        <taxon>Burkholderiales</taxon>
        <taxon>Burkholderiaceae</taxon>
        <taxon>Paraburkholderia</taxon>
    </lineage>
</organism>
<sequence length="58" mass="6009">MKPYIVSLAAGVVVGLLYNIVDVKSPAPPIVALLGLLGMVAGEHAIPFVRSLLTHVTS</sequence>
<evidence type="ECO:0000313" key="2">
    <source>
        <dbReference type="EMBL" id="AUT61325.1"/>
    </source>
</evidence>
<evidence type="ECO:0000313" key="3">
    <source>
        <dbReference type="EMBL" id="BCZ80633.1"/>
    </source>
</evidence>
<name>A0A2I8EP16_9BURK</name>
<gene>
    <name evidence="2" type="ORF">C2L65_16430</name>
    <name evidence="3" type="ORF">PTKU64_43080</name>
</gene>
<keyword evidence="1" id="KW-0472">Membrane</keyword>
<evidence type="ECO:0000313" key="5">
    <source>
        <dbReference type="Proteomes" id="UP001319874"/>
    </source>
</evidence>
<reference evidence="2 4" key="1">
    <citation type="submission" date="2018-01" db="EMBL/GenBank/DDBJ databases">
        <title>Species boundaries and ecological features among Paraburkholderia terrae DSMZ17804T, P. hospita DSMZ17164T and P. caribensis DSMZ13236T.</title>
        <authorList>
            <person name="Pratama A.A."/>
        </authorList>
    </citation>
    <scope>NUCLEOTIDE SEQUENCE [LARGE SCALE GENOMIC DNA]</scope>
    <source>
        <strain evidence="2 4">DSM 17804</strain>
    </source>
</reference>
<dbReference type="NCBIfam" id="TIGR03510">
    <property type="entry name" value="XapX"/>
    <property type="match status" value="1"/>
</dbReference>
<keyword evidence="5" id="KW-1185">Reference proteome</keyword>
<dbReference type="InterPro" id="IPR020017">
    <property type="entry name" value="XapX_domain"/>
</dbReference>
<feature type="transmembrane region" description="Helical" evidence="1">
    <location>
        <begin position="5"/>
        <end position="21"/>
    </location>
</feature>
<dbReference type="GeneID" id="55530337"/>
<dbReference type="EMBL" id="AP024956">
    <property type="protein sequence ID" value="BCZ80633.1"/>
    <property type="molecule type" value="Genomic_DNA"/>
</dbReference>
<dbReference type="Pfam" id="PF07235">
    <property type="entry name" value="DUF1427"/>
    <property type="match status" value="1"/>
</dbReference>
<feature type="transmembrane region" description="Helical" evidence="1">
    <location>
        <begin position="27"/>
        <end position="49"/>
    </location>
</feature>
<dbReference type="Proteomes" id="UP000243502">
    <property type="component" value="Chromosome 2"/>
</dbReference>
<keyword evidence="1" id="KW-1133">Transmembrane helix</keyword>
<dbReference type="EMBL" id="CP026112">
    <property type="protein sequence ID" value="AUT61325.1"/>
    <property type="molecule type" value="Genomic_DNA"/>
</dbReference>
<evidence type="ECO:0000313" key="4">
    <source>
        <dbReference type="Proteomes" id="UP000243502"/>
    </source>
</evidence>
<keyword evidence="1" id="KW-0812">Transmembrane</keyword>
<proteinExistence type="predicted"/>
<dbReference type="Proteomes" id="UP001319874">
    <property type="component" value="Chromosome 2"/>
</dbReference>
<reference evidence="3 5" key="2">
    <citation type="journal article" date="2022" name="Front. Microbiol.">
        <title>Identification and characterization of a novel class of self-sufficient cytochrome P450 hydroxylase involved in cyclohexanecarboxylate degradation in Paraburkholderia terrae strain KU-64.</title>
        <authorList>
            <person name="Yamamoto T."/>
            <person name="Hasegawa Y."/>
            <person name="Iwaki H."/>
        </authorList>
    </citation>
    <scope>NUCLEOTIDE SEQUENCE [LARGE SCALE GENOMIC DNA]</scope>
    <source>
        <strain evidence="3 5">KU-64</strain>
    </source>
</reference>
<dbReference type="AlphaFoldDB" id="A0A2I8EP16"/>
<dbReference type="RefSeq" id="WP_007582992.1">
    <property type="nucleotide sequence ID" value="NZ_AP024956.1"/>
</dbReference>
<dbReference type="InterPro" id="IPR009872">
    <property type="entry name" value="DUF1427"/>
</dbReference>